<name>A0ABV6YPP5_UNCEI</name>
<gene>
    <name evidence="1" type="ORF">ACFL2Z_03925</name>
</gene>
<reference evidence="1 2" key="1">
    <citation type="submission" date="2024-09" db="EMBL/GenBank/DDBJ databases">
        <authorList>
            <person name="D'Angelo T."/>
        </authorList>
    </citation>
    <scope>NUCLEOTIDE SEQUENCE [LARGE SCALE GENOMIC DNA]</scope>
    <source>
        <strain evidence="1">SAG AM-311-F02</strain>
    </source>
</reference>
<dbReference type="EMBL" id="JBHPEI010000058">
    <property type="protein sequence ID" value="MFC1800043.1"/>
    <property type="molecule type" value="Genomic_DNA"/>
</dbReference>
<evidence type="ECO:0000313" key="2">
    <source>
        <dbReference type="Proteomes" id="UP001594288"/>
    </source>
</evidence>
<organism evidence="1 2">
    <name type="scientific">Eiseniibacteriota bacterium</name>
    <dbReference type="NCBI Taxonomy" id="2212470"/>
    <lineage>
        <taxon>Bacteria</taxon>
        <taxon>Candidatus Eiseniibacteriota</taxon>
    </lineage>
</organism>
<proteinExistence type="predicted"/>
<comment type="caution">
    <text evidence="1">The sequence shown here is derived from an EMBL/GenBank/DDBJ whole genome shotgun (WGS) entry which is preliminary data.</text>
</comment>
<evidence type="ECO:0000313" key="1">
    <source>
        <dbReference type="EMBL" id="MFC1800043.1"/>
    </source>
</evidence>
<protein>
    <submittedName>
        <fullName evidence="1">DUF3788 domain-containing protein</fullName>
    </submittedName>
</protein>
<keyword evidence="2" id="KW-1185">Reference proteome</keyword>
<sequence length="139" mass="15693">MALSAFADKSRQPREDDLEKVMGITVKHWKVIIKQAAGDYPPLEESWGFSGTAWGWALRLRQKKRTIMYLTPCKGYFIAGFALGEKAVRAAKQAGLDESTVALIDGAPKYAEGRAVRIEVRRKRDREQVIRLVAIKMEN</sequence>
<dbReference type="Proteomes" id="UP001594288">
    <property type="component" value="Unassembled WGS sequence"/>
</dbReference>
<dbReference type="Pfam" id="PF12663">
    <property type="entry name" value="DUF3788"/>
    <property type="match status" value="1"/>
</dbReference>
<dbReference type="InterPro" id="IPR024265">
    <property type="entry name" value="DUF3788"/>
</dbReference>
<accession>A0ABV6YPP5</accession>